<dbReference type="OrthoDB" id="6198252at2"/>
<dbReference type="EMBL" id="QGKM01000036">
    <property type="protein sequence ID" value="PWQ96622.1"/>
    <property type="molecule type" value="Genomic_DNA"/>
</dbReference>
<evidence type="ECO:0000313" key="3">
    <source>
        <dbReference type="Proteomes" id="UP000245539"/>
    </source>
</evidence>
<dbReference type="RefSeq" id="WP_109838012.1">
    <property type="nucleotide sequence ID" value="NZ_QGKM01000036.1"/>
</dbReference>
<evidence type="ECO:0008006" key="4">
    <source>
        <dbReference type="Google" id="ProtNLM"/>
    </source>
</evidence>
<proteinExistence type="predicted"/>
<comment type="caution">
    <text evidence="2">The sequence shown here is derived from an EMBL/GenBank/DDBJ whole genome shotgun (WGS) entry which is preliminary data.</text>
</comment>
<evidence type="ECO:0000256" key="1">
    <source>
        <dbReference type="SAM" id="SignalP"/>
    </source>
</evidence>
<organism evidence="2 3">
    <name type="scientific">Leucothrix pacifica</name>
    <dbReference type="NCBI Taxonomy" id="1247513"/>
    <lineage>
        <taxon>Bacteria</taxon>
        <taxon>Pseudomonadati</taxon>
        <taxon>Pseudomonadota</taxon>
        <taxon>Gammaproteobacteria</taxon>
        <taxon>Thiotrichales</taxon>
        <taxon>Thiotrichaceae</taxon>
        <taxon>Leucothrix</taxon>
    </lineage>
</organism>
<evidence type="ECO:0000313" key="2">
    <source>
        <dbReference type="EMBL" id="PWQ96622.1"/>
    </source>
</evidence>
<accession>A0A317CJW6</accession>
<reference evidence="2 3" key="1">
    <citation type="submission" date="2018-05" db="EMBL/GenBank/DDBJ databases">
        <title>Leucothrix arctica sp. nov., isolated from Arctic seawater.</title>
        <authorList>
            <person name="Choi A."/>
            <person name="Baek K."/>
        </authorList>
    </citation>
    <scope>NUCLEOTIDE SEQUENCE [LARGE SCALE GENOMIC DNA]</scope>
    <source>
        <strain evidence="2 3">JCM 18388</strain>
    </source>
</reference>
<gene>
    <name evidence="2" type="ORF">DKW60_12625</name>
</gene>
<dbReference type="PROSITE" id="PS51257">
    <property type="entry name" value="PROKAR_LIPOPROTEIN"/>
    <property type="match status" value="1"/>
</dbReference>
<name>A0A317CJW6_9GAMM</name>
<sequence length="162" mass="18934">MKKFVLVLTLLTLSACNSSLTSTDEVPHDKPQLTLSQEEKWNKMVGKWYGKQTVKGGGKRQWIVERKKDGTYKIHFRIHKENGKISESSEVGQWAISGPVYLSMFRGYIRDNEIDPVDPSDPYNYDAYEILELNEEIFKYRHYELNATYTLKKVAEDFKFPE</sequence>
<dbReference type="Proteomes" id="UP000245539">
    <property type="component" value="Unassembled WGS sequence"/>
</dbReference>
<keyword evidence="1" id="KW-0732">Signal</keyword>
<protein>
    <recommendedName>
        <fullName evidence="4">Lipoprotein</fullName>
    </recommendedName>
</protein>
<keyword evidence="3" id="KW-1185">Reference proteome</keyword>
<feature type="signal peptide" evidence="1">
    <location>
        <begin position="1"/>
        <end position="21"/>
    </location>
</feature>
<feature type="chain" id="PRO_5016464172" description="Lipoprotein" evidence="1">
    <location>
        <begin position="22"/>
        <end position="162"/>
    </location>
</feature>
<dbReference type="AlphaFoldDB" id="A0A317CJW6"/>